<evidence type="ECO:0000313" key="5">
    <source>
        <dbReference type="EMBL" id="TPP66001.1"/>
    </source>
</evidence>
<dbReference type="EMBL" id="SUNJ01002405">
    <property type="protein sequence ID" value="TPP66001.1"/>
    <property type="molecule type" value="Genomic_DNA"/>
</dbReference>
<dbReference type="OrthoDB" id="66144at2759"/>
<dbReference type="PANTHER" id="PTHR13610:SF9">
    <property type="entry name" value="FI06469P"/>
    <property type="match status" value="1"/>
</dbReference>
<comment type="caution">
    <text evidence="5">The sequence shown here is derived from an EMBL/GenBank/DDBJ whole genome shotgun (WGS) entry which is preliminary data.</text>
</comment>
<sequence>MDQRVTVLAFCGVLTSCTVYVLSAFLAPAFRRICLPFVPATPHQIETVSRILVGAQTKYQLQTLGSVIDLGSGDGRVLLTLLKHPELKINDGHGVELNRPLVWYSKWRSFRSLGQSHKNITFACQDMWKTDLSKFNTVIVFGVDSMMDKLERKLKEEVKVGSFVVTCRFPLPTTLPEETVNTGPDSVYFYHF</sequence>
<reference evidence="5 6" key="1">
    <citation type="submission" date="2019-04" db="EMBL/GenBank/DDBJ databases">
        <title>Annotation for the trematode Fasciola gigantica.</title>
        <authorList>
            <person name="Choi Y.-J."/>
        </authorList>
    </citation>
    <scope>NUCLEOTIDE SEQUENCE [LARGE SCALE GENOMIC DNA]</scope>
    <source>
        <strain evidence="5">Uganda_cow_1</strain>
    </source>
</reference>
<evidence type="ECO:0000313" key="6">
    <source>
        <dbReference type="Proteomes" id="UP000316759"/>
    </source>
</evidence>
<keyword evidence="6" id="KW-1185">Reference proteome</keyword>
<keyword evidence="4" id="KW-0949">S-adenosyl-L-methionine</keyword>
<dbReference type="Gene3D" id="3.40.50.150">
    <property type="entry name" value="Vaccinia Virus protein VP39"/>
    <property type="match status" value="1"/>
</dbReference>
<protein>
    <recommendedName>
        <fullName evidence="7">Protein FAM173B</fullName>
    </recommendedName>
</protein>
<dbReference type="InterPro" id="IPR026170">
    <property type="entry name" value="FAM173A/B"/>
</dbReference>
<name>A0A504Z0S2_FASGI</name>
<proteinExistence type="inferred from homology"/>
<evidence type="ECO:0008006" key="7">
    <source>
        <dbReference type="Google" id="ProtNLM"/>
    </source>
</evidence>
<keyword evidence="2" id="KW-0489">Methyltransferase</keyword>
<accession>A0A504Z0S2</accession>
<evidence type="ECO:0000256" key="4">
    <source>
        <dbReference type="ARBA" id="ARBA00022691"/>
    </source>
</evidence>
<organism evidence="5 6">
    <name type="scientific">Fasciola gigantica</name>
    <name type="common">Giant liver fluke</name>
    <dbReference type="NCBI Taxonomy" id="46835"/>
    <lineage>
        <taxon>Eukaryota</taxon>
        <taxon>Metazoa</taxon>
        <taxon>Spiralia</taxon>
        <taxon>Lophotrochozoa</taxon>
        <taxon>Platyhelminthes</taxon>
        <taxon>Trematoda</taxon>
        <taxon>Digenea</taxon>
        <taxon>Plagiorchiida</taxon>
        <taxon>Echinostomata</taxon>
        <taxon>Echinostomatoidea</taxon>
        <taxon>Fasciolidae</taxon>
        <taxon>Fasciola</taxon>
    </lineage>
</organism>
<comment type="similarity">
    <text evidence="1">Belongs to the ANT/ATPSC lysine N-methyltransferase family.</text>
</comment>
<dbReference type="GO" id="GO:0032259">
    <property type="term" value="P:methylation"/>
    <property type="evidence" value="ECO:0007669"/>
    <property type="project" value="UniProtKB-KW"/>
</dbReference>
<dbReference type="SUPFAM" id="SSF53335">
    <property type="entry name" value="S-adenosyl-L-methionine-dependent methyltransferases"/>
    <property type="match status" value="1"/>
</dbReference>
<dbReference type="Proteomes" id="UP000316759">
    <property type="component" value="Unassembled WGS sequence"/>
</dbReference>
<dbReference type="InterPro" id="IPR029063">
    <property type="entry name" value="SAM-dependent_MTases_sf"/>
</dbReference>
<keyword evidence="3" id="KW-0808">Transferase</keyword>
<evidence type="ECO:0000256" key="3">
    <source>
        <dbReference type="ARBA" id="ARBA00022679"/>
    </source>
</evidence>
<dbReference type="PROSITE" id="PS51257">
    <property type="entry name" value="PROKAR_LIPOPROTEIN"/>
    <property type="match status" value="1"/>
</dbReference>
<dbReference type="AlphaFoldDB" id="A0A504Z0S2"/>
<evidence type="ECO:0000256" key="2">
    <source>
        <dbReference type="ARBA" id="ARBA00022603"/>
    </source>
</evidence>
<dbReference type="PANTHER" id="PTHR13610">
    <property type="entry name" value="METHYLTRANSFERASE DOMAIN-CONTAINING PROTEIN"/>
    <property type="match status" value="1"/>
</dbReference>
<dbReference type="STRING" id="46835.A0A504Z0S2"/>
<dbReference type="GO" id="GO:1905706">
    <property type="term" value="P:regulation of mitochondrial ATP synthesis coupled proton transport"/>
    <property type="evidence" value="ECO:0007669"/>
    <property type="project" value="TreeGrafter"/>
</dbReference>
<dbReference type="GO" id="GO:0016279">
    <property type="term" value="F:protein-lysine N-methyltransferase activity"/>
    <property type="evidence" value="ECO:0007669"/>
    <property type="project" value="InterPro"/>
</dbReference>
<dbReference type="GO" id="GO:0005739">
    <property type="term" value="C:mitochondrion"/>
    <property type="evidence" value="ECO:0007669"/>
    <property type="project" value="TreeGrafter"/>
</dbReference>
<gene>
    <name evidence="5" type="ORF">FGIG_01911</name>
</gene>
<evidence type="ECO:0000256" key="1">
    <source>
        <dbReference type="ARBA" id="ARBA00010633"/>
    </source>
</evidence>